<proteinExistence type="predicted"/>
<keyword evidence="2" id="KW-1185">Reference proteome</keyword>
<dbReference type="EMBL" id="LAVV01008700">
    <property type="protein sequence ID" value="KNZ52140.1"/>
    <property type="molecule type" value="Genomic_DNA"/>
</dbReference>
<reference evidence="1 2" key="1">
    <citation type="submission" date="2015-08" db="EMBL/GenBank/DDBJ databases">
        <title>Next Generation Sequencing and Analysis of the Genome of Puccinia sorghi L Schw, the Causal Agent of Maize Common Rust.</title>
        <authorList>
            <person name="Rochi L."/>
            <person name="Burguener G."/>
            <person name="Darino M."/>
            <person name="Turjanski A."/>
            <person name="Kreff E."/>
            <person name="Dieguez M.J."/>
            <person name="Sacco F."/>
        </authorList>
    </citation>
    <scope>NUCLEOTIDE SEQUENCE [LARGE SCALE GENOMIC DNA]</scope>
    <source>
        <strain evidence="1 2">RO10H11247</strain>
    </source>
</reference>
<evidence type="ECO:0000313" key="2">
    <source>
        <dbReference type="Proteomes" id="UP000037035"/>
    </source>
</evidence>
<evidence type="ECO:0000313" key="1">
    <source>
        <dbReference type="EMBL" id="KNZ52140.1"/>
    </source>
</evidence>
<gene>
    <name evidence="1" type="ORF">VP01_3679g1</name>
</gene>
<protein>
    <submittedName>
        <fullName evidence="1">Uncharacterized protein</fullName>
    </submittedName>
</protein>
<dbReference type="Proteomes" id="UP000037035">
    <property type="component" value="Unassembled WGS sequence"/>
</dbReference>
<sequence length="397" mass="44779">MYKGAEAEDNPQLGKPLANPEGGYKIITLGSCRSVQRFGASLASLENIYLHVELRFSTLVHGSPQSCELEPGEAVKLFGQQQAESEAAIFRFLKWNQYYTEGFAKGVSSDDSPMNGEMSVVYSTEVVDYQRRDKSVSDHLLLIKKAKTLCMLEFLSLFRSLKSHPSIKLATHIRDHPSSPRHQSAFTLITIVGVEQITDLNFFLPVILLSSFLSFISPSLLKSILSNGPQNNRKKIHVLMNKLPLPLVIFTAIFLSTKNSVTLFCIPKSNNKYYRINHSLKTQLIFDSSNKQPCRNMTLIIGNLSHWANSRNLILISYTDKDGHSKIKLCLQMKLSISFSVKLTLIYIEPIMYISQKSHLQTPESILLSLEPKSFSDKLKCITQQQKDKGKDSRDNT</sequence>
<comment type="caution">
    <text evidence="1">The sequence shown here is derived from an EMBL/GenBank/DDBJ whole genome shotgun (WGS) entry which is preliminary data.</text>
</comment>
<name>A0A0L6UWA2_9BASI</name>
<accession>A0A0L6UWA2</accession>
<organism evidence="1 2">
    <name type="scientific">Puccinia sorghi</name>
    <dbReference type="NCBI Taxonomy" id="27349"/>
    <lineage>
        <taxon>Eukaryota</taxon>
        <taxon>Fungi</taxon>
        <taxon>Dikarya</taxon>
        <taxon>Basidiomycota</taxon>
        <taxon>Pucciniomycotina</taxon>
        <taxon>Pucciniomycetes</taxon>
        <taxon>Pucciniales</taxon>
        <taxon>Pucciniaceae</taxon>
        <taxon>Puccinia</taxon>
    </lineage>
</organism>
<dbReference type="AlphaFoldDB" id="A0A0L6UWA2"/>
<dbReference type="VEuPathDB" id="FungiDB:VP01_3679g1"/>